<sequence>MTGPAALRGVLPVLATPFGPDWSIDEEALGAEVEWVLSQGADGVVIAMVSEILRLATDEREHLAALVCEQVAGRVPVVVSVGTESTPVALRLTRAAEDAGADAVMAVPPLTAVAEDAEVESYFRAILGATGLPLIVQDASGYVGLPIPLGLQARLLTDHGPGRILFKPEAVPVGPRLSALRDATGGRARAFEGSGGAALADSFARGVAGTMPGPDLVWAISALWRALEAGDHTRVRAVNEALSPLLSPVSSLDSYVVFEKHLLVRQGVLPDTRARAPLGFHLDAETRRQIDELFDRLKEVVFA</sequence>
<keyword evidence="5" id="KW-1185">Reference proteome</keyword>
<comment type="caution">
    <text evidence="4">The sequence shown here is derived from an EMBL/GenBank/DDBJ whole genome shotgun (WGS) entry which is preliminary data.</text>
</comment>
<dbReference type="EMBL" id="JBHLZP010000731">
    <property type="protein sequence ID" value="MFB9839495.1"/>
    <property type="molecule type" value="Genomic_DNA"/>
</dbReference>
<accession>A0ABV5YWW2</accession>
<protein>
    <submittedName>
        <fullName evidence="4">Dihydrodipicolinate synthase family protein</fullName>
    </submittedName>
</protein>
<dbReference type="RefSeq" id="WP_378212625.1">
    <property type="nucleotide sequence ID" value="NZ_JBHLZP010000731.1"/>
</dbReference>
<keyword evidence="2 3" id="KW-0456">Lyase</keyword>
<dbReference type="Proteomes" id="UP001589627">
    <property type="component" value="Unassembled WGS sequence"/>
</dbReference>
<dbReference type="PANTHER" id="PTHR12128">
    <property type="entry name" value="DIHYDRODIPICOLINATE SYNTHASE"/>
    <property type="match status" value="1"/>
</dbReference>
<dbReference type="SUPFAM" id="SSF51569">
    <property type="entry name" value="Aldolase"/>
    <property type="match status" value="1"/>
</dbReference>
<evidence type="ECO:0000256" key="1">
    <source>
        <dbReference type="ARBA" id="ARBA00007592"/>
    </source>
</evidence>
<gene>
    <name evidence="4" type="ORF">ACFFNX_45865</name>
</gene>
<evidence type="ECO:0000256" key="2">
    <source>
        <dbReference type="ARBA" id="ARBA00023239"/>
    </source>
</evidence>
<dbReference type="Gene3D" id="3.20.20.70">
    <property type="entry name" value="Aldolase class I"/>
    <property type="match status" value="1"/>
</dbReference>
<evidence type="ECO:0000313" key="4">
    <source>
        <dbReference type="EMBL" id="MFB9839495.1"/>
    </source>
</evidence>
<proteinExistence type="inferred from homology"/>
<evidence type="ECO:0000256" key="3">
    <source>
        <dbReference type="PIRNR" id="PIRNR001365"/>
    </source>
</evidence>
<dbReference type="SMART" id="SM01130">
    <property type="entry name" value="DHDPS"/>
    <property type="match status" value="1"/>
</dbReference>
<dbReference type="InterPro" id="IPR013785">
    <property type="entry name" value="Aldolase_TIM"/>
</dbReference>
<organism evidence="4 5">
    <name type="scientific">Actinoallomurus acaciae</name>
    <dbReference type="NCBI Taxonomy" id="502577"/>
    <lineage>
        <taxon>Bacteria</taxon>
        <taxon>Bacillati</taxon>
        <taxon>Actinomycetota</taxon>
        <taxon>Actinomycetes</taxon>
        <taxon>Streptosporangiales</taxon>
        <taxon>Thermomonosporaceae</taxon>
        <taxon>Actinoallomurus</taxon>
    </lineage>
</organism>
<dbReference type="PANTHER" id="PTHR12128:SF66">
    <property type="entry name" value="4-HYDROXY-2-OXOGLUTARATE ALDOLASE, MITOCHONDRIAL"/>
    <property type="match status" value="1"/>
</dbReference>
<dbReference type="PIRSF" id="PIRSF001365">
    <property type="entry name" value="DHDPS"/>
    <property type="match status" value="1"/>
</dbReference>
<evidence type="ECO:0000313" key="5">
    <source>
        <dbReference type="Proteomes" id="UP001589627"/>
    </source>
</evidence>
<name>A0ABV5YWW2_9ACTN</name>
<dbReference type="Pfam" id="PF00701">
    <property type="entry name" value="DHDPS"/>
    <property type="match status" value="1"/>
</dbReference>
<dbReference type="CDD" id="cd00408">
    <property type="entry name" value="DHDPS-like"/>
    <property type="match status" value="1"/>
</dbReference>
<reference evidence="4 5" key="1">
    <citation type="submission" date="2024-09" db="EMBL/GenBank/DDBJ databases">
        <authorList>
            <person name="Sun Q."/>
            <person name="Mori K."/>
        </authorList>
    </citation>
    <scope>NUCLEOTIDE SEQUENCE [LARGE SCALE GENOMIC DNA]</scope>
    <source>
        <strain evidence="4 5">TBRC 0563</strain>
    </source>
</reference>
<dbReference type="InterPro" id="IPR002220">
    <property type="entry name" value="DapA-like"/>
</dbReference>
<comment type="similarity">
    <text evidence="1 3">Belongs to the DapA family.</text>
</comment>